<dbReference type="Pfam" id="PF02230">
    <property type="entry name" value="Abhydrolase_2"/>
    <property type="match status" value="1"/>
</dbReference>
<dbReference type="SUPFAM" id="SSF53474">
    <property type="entry name" value="alpha/beta-Hydrolases"/>
    <property type="match status" value="1"/>
</dbReference>
<accession>A0AAJ0CR49</accession>
<dbReference type="GO" id="GO:0052689">
    <property type="term" value="F:carboxylic ester hydrolase activity"/>
    <property type="evidence" value="ECO:0007669"/>
    <property type="project" value="TreeGrafter"/>
</dbReference>
<dbReference type="EMBL" id="JASWJB010000102">
    <property type="protein sequence ID" value="KAK2598017.1"/>
    <property type="molecule type" value="Genomic_DNA"/>
</dbReference>
<dbReference type="PANTHER" id="PTHR10655">
    <property type="entry name" value="LYSOPHOSPHOLIPASE-RELATED"/>
    <property type="match status" value="1"/>
</dbReference>
<dbReference type="InterPro" id="IPR050565">
    <property type="entry name" value="LYPA1-2/EST-like"/>
</dbReference>
<gene>
    <name evidence="3" type="ORF">QQS21_005854</name>
</gene>
<evidence type="ECO:0000313" key="4">
    <source>
        <dbReference type="Proteomes" id="UP001251528"/>
    </source>
</evidence>
<feature type="domain" description="Phospholipase/carboxylesterase/thioesterase" evidence="2">
    <location>
        <begin position="16"/>
        <end position="83"/>
    </location>
</feature>
<protein>
    <recommendedName>
        <fullName evidence="2">Phospholipase/carboxylesterase/thioesterase domain-containing protein</fullName>
    </recommendedName>
</protein>
<dbReference type="Proteomes" id="UP001251528">
    <property type="component" value="Unassembled WGS sequence"/>
</dbReference>
<dbReference type="Gene3D" id="3.40.50.1820">
    <property type="entry name" value="alpha/beta hydrolase"/>
    <property type="match status" value="1"/>
</dbReference>
<evidence type="ECO:0000313" key="3">
    <source>
        <dbReference type="EMBL" id="KAK2598017.1"/>
    </source>
</evidence>
<keyword evidence="4" id="KW-1185">Reference proteome</keyword>
<sequence length="88" mass="9594">MARLKPTIDQAGDRIPLLNTPVFLGHGVDDAIVDIELGRQAARVLNDVGLTVTSVEYSGAELDGHWFKEPEEMNDIAKFLEKSASGRS</sequence>
<proteinExistence type="inferred from homology"/>
<dbReference type="AlphaFoldDB" id="A0AAJ0CR49"/>
<evidence type="ECO:0000256" key="1">
    <source>
        <dbReference type="ARBA" id="ARBA00006499"/>
    </source>
</evidence>
<dbReference type="InterPro" id="IPR029058">
    <property type="entry name" value="AB_hydrolase_fold"/>
</dbReference>
<dbReference type="InterPro" id="IPR003140">
    <property type="entry name" value="PLipase/COase/thioEstase"/>
</dbReference>
<comment type="similarity">
    <text evidence="1">Belongs to the AB hydrolase superfamily. AB hydrolase 2 family.</text>
</comment>
<dbReference type="PANTHER" id="PTHR10655:SF63">
    <property type="entry name" value="PHOSPHOLIPASE_CARBOXYLESTERASE_THIOESTERASE DOMAIN-CONTAINING PROTEIN"/>
    <property type="match status" value="1"/>
</dbReference>
<name>A0AAJ0CR49_9HYPO</name>
<dbReference type="GO" id="GO:0008474">
    <property type="term" value="F:palmitoyl-(protein) hydrolase activity"/>
    <property type="evidence" value="ECO:0007669"/>
    <property type="project" value="TreeGrafter"/>
</dbReference>
<organism evidence="3 4">
    <name type="scientific">Conoideocrella luteorostrata</name>
    <dbReference type="NCBI Taxonomy" id="1105319"/>
    <lineage>
        <taxon>Eukaryota</taxon>
        <taxon>Fungi</taxon>
        <taxon>Dikarya</taxon>
        <taxon>Ascomycota</taxon>
        <taxon>Pezizomycotina</taxon>
        <taxon>Sordariomycetes</taxon>
        <taxon>Hypocreomycetidae</taxon>
        <taxon>Hypocreales</taxon>
        <taxon>Clavicipitaceae</taxon>
        <taxon>Conoideocrella</taxon>
    </lineage>
</organism>
<evidence type="ECO:0000259" key="2">
    <source>
        <dbReference type="Pfam" id="PF02230"/>
    </source>
</evidence>
<comment type="caution">
    <text evidence="3">The sequence shown here is derived from an EMBL/GenBank/DDBJ whole genome shotgun (WGS) entry which is preliminary data.</text>
</comment>
<reference evidence="3" key="1">
    <citation type="submission" date="2023-06" db="EMBL/GenBank/DDBJ databases">
        <title>Conoideocrella luteorostrata (Hypocreales: Clavicipitaceae), a potential biocontrol fungus for elongate hemlock scale in United States Christmas tree production areas.</title>
        <authorList>
            <person name="Barrett H."/>
            <person name="Lovett B."/>
            <person name="Macias A.M."/>
            <person name="Stajich J.E."/>
            <person name="Kasson M.T."/>
        </authorList>
    </citation>
    <scope>NUCLEOTIDE SEQUENCE</scope>
    <source>
        <strain evidence="3">ARSEF 14590</strain>
    </source>
</reference>
<dbReference type="GO" id="GO:0005737">
    <property type="term" value="C:cytoplasm"/>
    <property type="evidence" value="ECO:0007669"/>
    <property type="project" value="TreeGrafter"/>
</dbReference>